<keyword evidence="6" id="KW-0456">Lyase</keyword>
<dbReference type="EMBL" id="JABWDY010022905">
    <property type="protein sequence ID" value="KAF5191348.1"/>
    <property type="molecule type" value="Genomic_DNA"/>
</dbReference>
<keyword evidence="3" id="KW-0255">Endonuclease</keyword>
<comment type="similarity">
    <text evidence="1 7">Belongs to the RNase T2 family.</text>
</comment>
<comment type="caution">
    <text evidence="9">The sequence shown here is derived from an EMBL/GenBank/DDBJ whole genome shotgun (WGS) entry which is preliminary data.</text>
</comment>
<keyword evidence="5" id="KW-1015">Disulfide bond</keyword>
<dbReference type="GO" id="GO:0016787">
    <property type="term" value="F:hydrolase activity"/>
    <property type="evidence" value="ECO:0007669"/>
    <property type="project" value="UniProtKB-KW"/>
</dbReference>
<dbReference type="AlphaFoldDB" id="A0A7J6W3H7"/>
<evidence type="ECO:0000313" key="9">
    <source>
        <dbReference type="EMBL" id="KAF5191348.1"/>
    </source>
</evidence>
<proteinExistence type="inferred from homology"/>
<evidence type="ECO:0000256" key="3">
    <source>
        <dbReference type="ARBA" id="ARBA00022759"/>
    </source>
</evidence>
<dbReference type="PANTHER" id="PTHR11240">
    <property type="entry name" value="RIBONUCLEASE T2"/>
    <property type="match status" value="1"/>
</dbReference>
<keyword evidence="2" id="KW-0540">Nuclease</keyword>
<evidence type="ECO:0000256" key="2">
    <source>
        <dbReference type="ARBA" id="ARBA00022722"/>
    </source>
</evidence>
<protein>
    <submittedName>
        <fullName evidence="9">Ribonuclease</fullName>
    </submittedName>
</protein>
<dbReference type="GO" id="GO:0006401">
    <property type="term" value="P:RNA catabolic process"/>
    <property type="evidence" value="ECO:0007669"/>
    <property type="project" value="TreeGrafter"/>
</dbReference>
<keyword evidence="10" id="KW-1185">Reference proteome</keyword>
<dbReference type="OrthoDB" id="435754at2759"/>
<organism evidence="9 10">
    <name type="scientific">Thalictrum thalictroides</name>
    <name type="common">Rue-anemone</name>
    <name type="synonym">Anemone thalictroides</name>
    <dbReference type="NCBI Taxonomy" id="46969"/>
    <lineage>
        <taxon>Eukaryota</taxon>
        <taxon>Viridiplantae</taxon>
        <taxon>Streptophyta</taxon>
        <taxon>Embryophyta</taxon>
        <taxon>Tracheophyta</taxon>
        <taxon>Spermatophyta</taxon>
        <taxon>Magnoliopsida</taxon>
        <taxon>Ranunculales</taxon>
        <taxon>Ranunculaceae</taxon>
        <taxon>Thalictroideae</taxon>
        <taxon>Thalictrum</taxon>
    </lineage>
</organism>
<dbReference type="Pfam" id="PF00445">
    <property type="entry name" value="Ribonuclease_T2"/>
    <property type="match status" value="1"/>
</dbReference>
<evidence type="ECO:0000256" key="8">
    <source>
        <dbReference type="SAM" id="SignalP"/>
    </source>
</evidence>
<evidence type="ECO:0000313" key="10">
    <source>
        <dbReference type="Proteomes" id="UP000554482"/>
    </source>
</evidence>
<evidence type="ECO:0000256" key="1">
    <source>
        <dbReference type="ARBA" id="ARBA00007469"/>
    </source>
</evidence>
<dbReference type="InterPro" id="IPR036430">
    <property type="entry name" value="RNase_T2-like_sf"/>
</dbReference>
<dbReference type="Gene3D" id="3.90.730.10">
    <property type="entry name" value="Ribonuclease T2-like"/>
    <property type="match status" value="1"/>
</dbReference>
<gene>
    <name evidence="9" type="ORF">FRX31_019066</name>
</gene>
<sequence>MKSIFSINILVILVAVLAIPCSAQNVDFFDFIQQWPGSYCDTKEGCCYPKSGKPASDFIVYGLQPYSNATRLLNCDPKSPFIPSKVSGITTLLQKYWPSLICPRENERKHWANEWSQFGTCSALNQQNYFKAAINLRKKVNLLRILKTAGIRPNGKFYELSSISDAIIKAIGHEPGFQCNVDKSGNTQLLLISLCANPQGSQIIECPGLAMNTCKKTIKFPKF</sequence>
<dbReference type="PANTHER" id="PTHR11240:SF75">
    <property type="entry name" value="RIBONUCLEASE 3"/>
    <property type="match status" value="1"/>
</dbReference>
<evidence type="ECO:0000256" key="7">
    <source>
        <dbReference type="RuleBase" id="RU004328"/>
    </source>
</evidence>
<reference evidence="9 10" key="1">
    <citation type="submission" date="2020-06" db="EMBL/GenBank/DDBJ databases">
        <title>Transcriptomic and genomic resources for Thalictrum thalictroides and T. hernandezii: Facilitating candidate gene discovery in an emerging model plant lineage.</title>
        <authorList>
            <person name="Arias T."/>
            <person name="Riano-Pachon D.M."/>
            <person name="Di Stilio V.S."/>
        </authorList>
    </citation>
    <scope>NUCLEOTIDE SEQUENCE [LARGE SCALE GENOMIC DNA]</scope>
    <source>
        <strain evidence="10">cv. WT478/WT964</strain>
        <tissue evidence="9">Leaves</tissue>
    </source>
</reference>
<keyword evidence="8" id="KW-0732">Signal</keyword>
<dbReference type="Proteomes" id="UP000554482">
    <property type="component" value="Unassembled WGS sequence"/>
</dbReference>
<dbReference type="GO" id="GO:0005576">
    <property type="term" value="C:extracellular region"/>
    <property type="evidence" value="ECO:0007669"/>
    <property type="project" value="TreeGrafter"/>
</dbReference>
<dbReference type="GO" id="GO:0033897">
    <property type="term" value="F:ribonuclease T2 activity"/>
    <property type="evidence" value="ECO:0007669"/>
    <property type="project" value="InterPro"/>
</dbReference>
<dbReference type="CDD" id="cd01061">
    <property type="entry name" value="RNase_T2_euk"/>
    <property type="match status" value="1"/>
</dbReference>
<dbReference type="InterPro" id="IPR033697">
    <property type="entry name" value="Ribonuclease_T2_eukaryotic"/>
</dbReference>
<dbReference type="InterPro" id="IPR001568">
    <property type="entry name" value="RNase_T2-like"/>
</dbReference>
<feature type="chain" id="PRO_5029462273" evidence="8">
    <location>
        <begin position="24"/>
        <end position="223"/>
    </location>
</feature>
<dbReference type="GO" id="GO:0003723">
    <property type="term" value="F:RNA binding"/>
    <property type="evidence" value="ECO:0007669"/>
    <property type="project" value="InterPro"/>
</dbReference>
<accession>A0A7J6W3H7</accession>
<dbReference type="SUPFAM" id="SSF55895">
    <property type="entry name" value="Ribonuclease Rh-like"/>
    <property type="match status" value="1"/>
</dbReference>
<evidence type="ECO:0000256" key="5">
    <source>
        <dbReference type="ARBA" id="ARBA00023157"/>
    </source>
</evidence>
<keyword evidence="4" id="KW-0378">Hydrolase</keyword>
<name>A0A7J6W3H7_THATH</name>
<evidence type="ECO:0000256" key="4">
    <source>
        <dbReference type="ARBA" id="ARBA00022801"/>
    </source>
</evidence>
<evidence type="ECO:0000256" key="6">
    <source>
        <dbReference type="ARBA" id="ARBA00023239"/>
    </source>
</evidence>
<feature type="signal peptide" evidence="8">
    <location>
        <begin position="1"/>
        <end position="23"/>
    </location>
</feature>